<comment type="catalytic activity">
    <reaction evidence="8">
        <text>(6R)-5,10-methylene-5,6,7,8-tetrahydrofolate + 3-methyl-2-oxobutanoate + H2O = 2-dehydropantoate + (6S)-5,6,7,8-tetrahydrofolate</text>
        <dbReference type="Rhea" id="RHEA:11824"/>
        <dbReference type="ChEBI" id="CHEBI:11561"/>
        <dbReference type="ChEBI" id="CHEBI:11851"/>
        <dbReference type="ChEBI" id="CHEBI:15377"/>
        <dbReference type="ChEBI" id="CHEBI:15636"/>
        <dbReference type="ChEBI" id="CHEBI:57453"/>
        <dbReference type="EC" id="2.1.2.11"/>
    </reaction>
</comment>
<keyword evidence="8" id="KW-0963">Cytoplasm</keyword>
<comment type="similarity">
    <text evidence="2 8">Belongs to the PanB family.</text>
</comment>
<evidence type="ECO:0000256" key="10">
    <source>
        <dbReference type="PIRSR" id="PIRSR000388-2"/>
    </source>
</evidence>
<evidence type="ECO:0000256" key="3">
    <source>
        <dbReference type="ARBA" id="ARBA00011424"/>
    </source>
</evidence>
<feature type="binding site" evidence="8 10">
    <location>
        <begin position="55"/>
        <end position="56"/>
    </location>
    <ligand>
        <name>3-methyl-2-oxobutanoate</name>
        <dbReference type="ChEBI" id="CHEBI:11851"/>
    </ligand>
</feature>
<gene>
    <name evidence="8" type="primary">panB</name>
    <name evidence="12" type="ORF">SAMN02745674_00551</name>
</gene>
<dbReference type="CDD" id="cd06557">
    <property type="entry name" value="KPHMT-like"/>
    <property type="match status" value="1"/>
</dbReference>
<protein>
    <recommendedName>
        <fullName evidence="8">3-methyl-2-oxobutanoate hydroxymethyltransferase</fullName>
        <ecNumber evidence="8">2.1.2.11</ecNumber>
    </recommendedName>
    <alternativeName>
        <fullName evidence="8">Ketopantoate hydroxymethyltransferase</fullName>
        <shortName evidence="8">KPHMT</shortName>
    </alternativeName>
</protein>
<dbReference type="Proteomes" id="UP000190061">
    <property type="component" value="Unassembled WGS sequence"/>
</dbReference>
<comment type="subunit">
    <text evidence="3 8">Homodecamer; pentamer of dimers.</text>
</comment>
<evidence type="ECO:0000256" key="6">
    <source>
        <dbReference type="ARBA" id="ARBA00022723"/>
    </source>
</evidence>
<evidence type="ECO:0000256" key="2">
    <source>
        <dbReference type="ARBA" id="ARBA00008676"/>
    </source>
</evidence>
<evidence type="ECO:0000256" key="7">
    <source>
        <dbReference type="ARBA" id="ARBA00056497"/>
    </source>
</evidence>
<dbReference type="PANTHER" id="PTHR20881">
    <property type="entry name" value="3-METHYL-2-OXOBUTANOATE HYDROXYMETHYLTRANSFERASE"/>
    <property type="match status" value="1"/>
</dbReference>
<dbReference type="Gene3D" id="3.20.20.60">
    <property type="entry name" value="Phosphoenolpyruvate-binding domains"/>
    <property type="match status" value="1"/>
</dbReference>
<evidence type="ECO:0000256" key="9">
    <source>
        <dbReference type="PIRSR" id="PIRSR000388-1"/>
    </source>
</evidence>
<feature type="binding site" evidence="8 11">
    <location>
        <position position="94"/>
    </location>
    <ligand>
        <name>Mg(2+)</name>
        <dbReference type="ChEBI" id="CHEBI:18420"/>
    </ligand>
</feature>
<dbReference type="STRING" id="1122188.SAMN02745674_00551"/>
<dbReference type="EC" id="2.1.2.11" evidence="8"/>
<comment type="function">
    <text evidence="7 8">Catalyzes the reversible reaction in which hydroxymethyl group from 5,10-methylenetetrahydrofolate is transferred onto alpha-ketoisovalerate to form ketopantoate.</text>
</comment>
<name>A0A1T4MQT7_9GAMM</name>
<dbReference type="PIRSF" id="PIRSF000388">
    <property type="entry name" value="Pantoate_hydroxy_MeTrfase"/>
    <property type="match status" value="1"/>
</dbReference>
<dbReference type="EMBL" id="FUXP01000001">
    <property type="protein sequence ID" value="SJZ69419.1"/>
    <property type="molecule type" value="Genomic_DNA"/>
</dbReference>
<dbReference type="RefSeq" id="WP_078757147.1">
    <property type="nucleotide sequence ID" value="NZ_FUXP01000001.1"/>
</dbReference>
<organism evidence="12 13">
    <name type="scientific">Lysobacter spongiicola DSM 21749</name>
    <dbReference type="NCBI Taxonomy" id="1122188"/>
    <lineage>
        <taxon>Bacteria</taxon>
        <taxon>Pseudomonadati</taxon>
        <taxon>Pseudomonadota</taxon>
        <taxon>Gammaproteobacteria</taxon>
        <taxon>Lysobacterales</taxon>
        <taxon>Lysobacteraceae</taxon>
        <taxon>Novilysobacter</taxon>
    </lineage>
</organism>
<dbReference type="NCBIfam" id="NF001452">
    <property type="entry name" value="PRK00311.1"/>
    <property type="match status" value="1"/>
</dbReference>
<evidence type="ECO:0000256" key="5">
    <source>
        <dbReference type="ARBA" id="ARBA00022679"/>
    </source>
</evidence>
<keyword evidence="4 8" id="KW-0566">Pantothenate biosynthesis</keyword>
<dbReference type="NCBIfam" id="TIGR00222">
    <property type="entry name" value="panB"/>
    <property type="match status" value="1"/>
</dbReference>
<feature type="binding site" evidence="8 10">
    <location>
        <position position="94"/>
    </location>
    <ligand>
        <name>3-methyl-2-oxobutanoate</name>
        <dbReference type="ChEBI" id="CHEBI:11851"/>
    </ligand>
</feature>
<evidence type="ECO:0000313" key="13">
    <source>
        <dbReference type="Proteomes" id="UP000190061"/>
    </source>
</evidence>
<dbReference type="GO" id="GO:0003864">
    <property type="term" value="F:3-methyl-2-oxobutanoate hydroxymethyltransferase activity"/>
    <property type="evidence" value="ECO:0007669"/>
    <property type="project" value="UniProtKB-UniRule"/>
</dbReference>
<sequence length="275" mass="29028">MYTSAPDAPRRSPWTVPRLREAKREGRKLAMLTCYDAGFARAIDDAGIDLVLVGDSLGMVVQGRSSTLPVTVDDIAYHTRCVRRGLSSALLVADMPFQSDASPALALQAATRFLQAGAAMVKIEGAGPKLEVIRYLVEREIPVCAHLGLTPQSVLRLGGYKVQGRDEAAAARLREDARAVAEAGAELLVLECVPSPVAAAVTADVDIATIGIGAGPGCDGQVLVLHDMLGLDSGHRRPKFVKDFLAEGGSVPGAVLAYVDAVREGRFPDAAHSYD</sequence>
<comment type="subcellular location">
    <subcellularLocation>
        <location evidence="8">Cytoplasm</location>
    </subcellularLocation>
</comment>
<dbReference type="GO" id="GO:0015940">
    <property type="term" value="P:pantothenate biosynthetic process"/>
    <property type="evidence" value="ECO:0007669"/>
    <property type="project" value="UniProtKB-UniRule"/>
</dbReference>
<reference evidence="12 13" key="1">
    <citation type="submission" date="2017-02" db="EMBL/GenBank/DDBJ databases">
        <authorList>
            <person name="Peterson S.W."/>
        </authorList>
    </citation>
    <scope>NUCLEOTIDE SEQUENCE [LARGE SCALE GENOMIC DNA]</scope>
    <source>
        <strain evidence="12 13">DSM 21749</strain>
    </source>
</reference>
<dbReference type="InterPro" id="IPR015813">
    <property type="entry name" value="Pyrv/PenolPyrv_kinase-like_dom"/>
</dbReference>
<dbReference type="InterPro" id="IPR003700">
    <property type="entry name" value="Pantoate_hydroxy_MeTrfase"/>
</dbReference>
<dbReference type="InterPro" id="IPR040442">
    <property type="entry name" value="Pyrv_kinase-like_dom_sf"/>
</dbReference>
<feature type="active site" description="Proton acceptor" evidence="8 9">
    <location>
        <position position="191"/>
    </location>
</feature>
<dbReference type="PANTHER" id="PTHR20881:SF0">
    <property type="entry name" value="3-METHYL-2-OXOBUTANOATE HYDROXYMETHYLTRANSFERASE"/>
    <property type="match status" value="1"/>
</dbReference>
<proteinExistence type="inferred from homology"/>
<dbReference type="OrthoDB" id="9781789at2"/>
<keyword evidence="8 11" id="KW-0460">Magnesium</keyword>
<dbReference type="AlphaFoldDB" id="A0A1T4MQT7"/>
<dbReference type="FunFam" id="3.20.20.60:FF:000003">
    <property type="entry name" value="3-methyl-2-oxobutanoate hydroxymethyltransferase"/>
    <property type="match status" value="1"/>
</dbReference>
<comment type="cofactor">
    <cofactor evidence="8 11">
        <name>Mg(2+)</name>
        <dbReference type="ChEBI" id="CHEBI:18420"/>
    </cofactor>
    <text evidence="8 11">Binds 1 Mg(2+) ion per subunit.</text>
</comment>
<keyword evidence="5 8" id="KW-0808">Transferase</keyword>
<dbReference type="GO" id="GO:0008168">
    <property type="term" value="F:methyltransferase activity"/>
    <property type="evidence" value="ECO:0007669"/>
    <property type="project" value="UniProtKB-KW"/>
</dbReference>
<dbReference type="GO" id="GO:0005737">
    <property type="term" value="C:cytoplasm"/>
    <property type="evidence" value="ECO:0007669"/>
    <property type="project" value="UniProtKB-SubCell"/>
</dbReference>
<dbReference type="SUPFAM" id="SSF51621">
    <property type="entry name" value="Phosphoenolpyruvate/pyruvate domain"/>
    <property type="match status" value="1"/>
</dbReference>
<keyword evidence="12" id="KW-0489">Methyltransferase</keyword>
<evidence type="ECO:0000256" key="11">
    <source>
        <dbReference type="PIRSR" id="PIRSR000388-3"/>
    </source>
</evidence>
<comment type="pathway">
    <text evidence="1 8">Cofactor biosynthesis; (R)-pantothenate biosynthesis; (R)-pantoate from 3-methyl-2-oxobutanoate: step 1/2.</text>
</comment>
<evidence type="ECO:0000256" key="1">
    <source>
        <dbReference type="ARBA" id="ARBA00005033"/>
    </source>
</evidence>
<evidence type="ECO:0000256" key="8">
    <source>
        <dbReference type="HAMAP-Rule" id="MF_00156"/>
    </source>
</evidence>
<evidence type="ECO:0000313" key="12">
    <source>
        <dbReference type="EMBL" id="SJZ69419.1"/>
    </source>
</evidence>
<dbReference type="UniPathway" id="UPA00028">
    <property type="reaction ID" value="UER00003"/>
</dbReference>
<keyword evidence="6 8" id="KW-0479">Metal-binding</keyword>
<dbReference type="GO" id="GO:0000287">
    <property type="term" value="F:magnesium ion binding"/>
    <property type="evidence" value="ECO:0007669"/>
    <property type="project" value="TreeGrafter"/>
</dbReference>
<accession>A0A1T4MQT7</accession>
<dbReference type="GO" id="GO:0032259">
    <property type="term" value="P:methylation"/>
    <property type="evidence" value="ECO:0007669"/>
    <property type="project" value="UniProtKB-KW"/>
</dbReference>
<dbReference type="Pfam" id="PF02548">
    <property type="entry name" value="Pantoate_transf"/>
    <property type="match status" value="1"/>
</dbReference>
<keyword evidence="13" id="KW-1185">Reference proteome</keyword>
<dbReference type="HAMAP" id="MF_00156">
    <property type="entry name" value="PanB"/>
    <property type="match status" value="1"/>
</dbReference>
<feature type="binding site" evidence="8 11">
    <location>
        <position position="55"/>
    </location>
    <ligand>
        <name>Mg(2+)</name>
        <dbReference type="ChEBI" id="CHEBI:18420"/>
    </ligand>
</feature>
<evidence type="ECO:0000256" key="4">
    <source>
        <dbReference type="ARBA" id="ARBA00022655"/>
    </source>
</evidence>
<feature type="binding site" evidence="8 10">
    <location>
        <position position="122"/>
    </location>
    <ligand>
        <name>3-methyl-2-oxobutanoate</name>
        <dbReference type="ChEBI" id="CHEBI:11851"/>
    </ligand>
</feature>
<feature type="binding site" evidence="8 11">
    <location>
        <position position="124"/>
    </location>
    <ligand>
        <name>Mg(2+)</name>
        <dbReference type="ChEBI" id="CHEBI:18420"/>
    </ligand>
</feature>